<comment type="caution">
    <text evidence="1">The sequence shown here is derived from an EMBL/GenBank/DDBJ whole genome shotgun (WGS) entry which is preliminary data.</text>
</comment>
<evidence type="ECO:0000313" key="2">
    <source>
        <dbReference type="Proteomes" id="UP000295632"/>
    </source>
</evidence>
<gene>
    <name evidence="1" type="ORF">EV213_108148</name>
</gene>
<sequence>MLAYKTGDHVKVVSNRSLNGSHIVPIGTAGRVLRTNEEGDKVFVMVKSSEGNELVWLGDSDLEFVEGYL</sequence>
<keyword evidence="2" id="KW-1185">Reference proteome</keyword>
<evidence type="ECO:0000313" key="1">
    <source>
        <dbReference type="EMBL" id="TDQ39196.1"/>
    </source>
</evidence>
<name>A0A4R6U0K7_9BACI</name>
<reference evidence="1 2" key="1">
    <citation type="submission" date="2019-03" db="EMBL/GenBank/DDBJ databases">
        <title>Genomic Encyclopedia of Type Strains, Phase IV (KMG-IV): sequencing the most valuable type-strain genomes for metagenomic binning, comparative biology and taxonomic classification.</title>
        <authorList>
            <person name="Goeker M."/>
        </authorList>
    </citation>
    <scope>NUCLEOTIDE SEQUENCE [LARGE SCALE GENOMIC DNA]</scope>
    <source>
        <strain evidence="1 2">DSM 28697</strain>
    </source>
</reference>
<dbReference type="Proteomes" id="UP000295632">
    <property type="component" value="Unassembled WGS sequence"/>
</dbReference>
<proteinExistence type="predicted"/>
<accession>A0A4R6U0K7</accession>
<dbReference type="EMBL" id="SNYJ01000008">
    <property type="protein sequence ID" value="TDQ39196.1"/>
    <property type="molecule type" value="Genomic_DNA"/>
</dbReference>
<protein>
    <submittedName>
        <fullName evidence="1">Uncharacterized protein</fullName>
    </submittedName>
</protein>
<organism evidence="1 2">
    <name type="scientific">Aureibacillus halotolerans</name>
    <dbReference type="NCBI Taxonomy" id="1508390"/>
    <lineage>
        <taxon>Bacteria</taxon>
        <taxon>Bacillati</taxon>
        <taxon>Bacillota</taxon>
        <taxon>Bacilli</taxon>
        <taxon>Bacillales</taxon>
        <taxon>Bacillaceae</taxon>
        <taxon>Aureibacillus</taxon>
    </lineage>
</organism>
<dbReference type="AlphaFoldDB" id="A0A4R6U0K7"/>